<dbReference type="SMART" id="SM00967">
    <property type="entry name" value="SpoU_sub_bind"/>
    <property type="match status" value="1"/>
</dbReference>
<sequence length="300" mass="32926">MPFSNEFMDNPHADRVRHVARLSKAKARQRSGLFLVEGPQSVRELVTYEPQLVKDLYIQAHADYQDAQDEGEAASEVVTRILEHPHIRDMYVHYVSPEVMMQMSQDAQGIVAVADLGRMKSNSSDLAAMVQKRQENEPIRLAAFWEIRDPGNAGTVIRAADAAGCDAVIFVGNCVDASNPKVVRSTVGSLFHIPLIRMATDTFFTTMKDAAINVTAADVHGVEGQQSESLPELVNSESLGKDSMAVLFGNEARGLSDDILRRCQKIVYIPMYGKAESLNLATSAAIMLHTLAMSSHVGRI</sequence>
<dbReference type="InterPro" id="IPR029064">
    <property type="entry name" value="Ribosomal_eL30-like_sf"/>
</dbReference>
<dbReference type="Gene3D" id="3.40.1280.10">
    <property type="match status" value="1"/>
</dbReference>
<dbReference type="AlphaFoldDB" id="A0A261G2G7"/>
<dbReference type="InterPro" id="IPR029026">
    <property type="entry name" value="tRNA_m1G_MTases_N"/>
</dbReference>
<evidence type="ECO:0000256" key="2">
    <source>
        <dbReference type="ARBA" id="ARBA00022603"/>
    </source>
</evidence>
<dbReference type="RefSeq" id="WP_094694605.1">
    <property type="nucleotide sequence ID" value="NZ_JBDNSG010000011.1"/>
</dbReference>
<dbReference type="GO" id="GO:0032259">
    <property type="term" value="P:methylation"/>
    <property type="evidence" value="ECO:0007669"/>
    <property type="project" value="UniProtKB-KW"/>
</dbReference>
<dbReference type="GO" id="GO:0008173">
    <property type="term" value="F:RNA methyltransferase activity"/>
    <property type="evidence" value="ECO:0007669"/>
    <property type="project" value="InterPro"/>
</dbReference>
<dbReference type="OrthoDB" id="9794400at2"/>
<accession>A0A261G2G7</accession>
<dbReference type="Pfam" id="PF00588">
    <property type="entry name" value="SpoU_methylase"/>
    <property type="match status" value="1"/>
</dbReference>
<gene>
    <name evidence="5" type="ORF">BAQU_1618</name>
</gene>
<dbReference type="GO" id="GO:0003723">
    <property type="term" value="F:RNA binding"/>
    <property type="evidence" value="ECO:0007669"/>
    <property type="project" value="InterPro"/>
</dbReference>
<dbReference type="InterPro" id="IPR013123">
    <property type="entry name" value="SpoU_subst-bd"/>
</dbReference>
<keyword evidence="2 5" id="KW-0489">Methyltransferase</keyword>
<evidence type="ECO:0000259" key="4">
    <source>
        <dbReference type="SMART" id="SM00967"/>
    </source>
</evidence>
<dbReference type="GO" id="GO:0005737">
    <property type="term" value="C:cytoplasm"/>
    <property type="evidence" value="ECO:0007669"/>
    <property type="project" value="UniProtKB-ARBA"/>
</dbReference>
<proteinExistence type="inferred from homology"/>
<reference evidence="5 6" key="1">
    <citation type="journal article" date="2017" name="BMC Genomics">
        <title>Comparative genomic and phylogenomic analyses of the Bifidobacteriaceae family.</title>
        <authorList>
            <person name="Lugli G.A."/>
            <person name="Milani C."/>
            <person name="Turroni F."/>
            <person name="Duranti S."/>
            <person name="Mancabelli L."/>
            <person name="Mangifesta M."/>
            <person name="Ferrario C."/>
            <person name="Modesto M."/>
            <person name="Mattarelli P."/>
            <person name="Jiri K."/>
            <person name="van Sinderen D."/>
            <person name="Ventura M."/>
        </authorList>
    </citation>
    <scope>NUCLEOTIDE SEQUENCE [LARGE SCALE GENOMIC DNA]</scope>
    <source>
        <strain evidence="5 6">LMG 28769</strain>
    </source>
</reference>
<feature type="domain" description="RNA 2-O ribose methyltransferase substrate binding" evidence="4">
    <location>
        <begin position="35"/>
        <end position="120"/>
    </location>
</feature>
<keyword evidence="6" id="KW-1185">Reference proteome</keyword>
<dbReference type="EMBL" id="MWXA01000008">
    <property type="protein sequence ID" value="OZG65435.1"/>
    <property type="molecule type" value="Genomic_DNA"/>
</dbReference>
<comment type="similarity">
    <text evidence="1">Belongs to the class IV-like SAM-binding methyltransferase superfamily. RNA methyltransferase TrmH family.</text>
</comment>
<dbReference type="GO" id="GO:0006396">
    <property type="term" value="P:RNA processing"/>
    <property type="evidence" value="ECO:0007669"/>
    <property type="project" value="InterPro"/>
</dbReference>
<evidence type="ECO:0000313" key="6">
    <source>
        <dbReference type="Proteomes" id="UP000216451"/>
    </source>
</evidence>
<evidence type="ECO:0000256" key="3">
    <source>
        <dbReference type="ARBA" id="ARBA00022679"/>
    </source>
</evidence>
<keyword evidence="3 5" id="KW-0808">Transferase</keyword>
<organism evidence="5 6">
    <name type="scientific">Bifidobacterium aquikefiri</name>
    <dbReference type="NCBI Taxonomy" id="1653207"/>
    <lineage>
        <taxon>Bacteria</taxon>
        <taxon>Bacillati</taxon>
        <taxon>Actinomycetota</taxon>
        <taxon>Actinomycetes</taxon>
        <taxon>Bifidobacteriales</taxon>
        <taxon>Bifidobacteriaceae</taxon>
        <taxon>Bifidobacterium</taxon>
    </lineage>
</organism>
<comment type="caution">
    <text evidence="5">The sequence shown here is derived from an EMBL/GenBank/DDBJ whole genome shotgun (WGS) entry which is preliminary data.</text>
</comment>
<dbReference type="PANTHER" id="PTHR43191">
    <property type="entry name" value="RRNA METHYLTRANSFERASE 3"/>
    <property type="match status" value="1"/>
</dbReference>
<dbReference type="InterPro" id="IPR001537">
    <property type="entry name" value="SpoU_MeTrfase"/>
</dbReference>
<evidence type="ECO:0000256" key="1">
    <source>
        <dbReference type="ARBA" id="ARBA00007228"/>
    </source>
</evidence>
<dbReference type="CDD" id="cd18095">
    <property type="entry name" value="SpoU-like_rRNA-MTase"/>
    <property type="match status" value="1"/>
</dbReference>
<dbReference type="Proteomes" id="UP000216451">
    <property type="component" value="Unassembled WGS sequence"/>
</dbReference>
<dbReference type="InterPro" id="IPR051259">
    <property type="entry name" value="rRNA_Methyltransferase"/>
</dbReference>
<name>A0A261G2G7_9BIFI</name>
<dbReference type="PANTHER" id="PTHR43191:SF2">
    <property type="entry name" value="RRNA METHYLTRANSFERASE 3, MITOCHONDRIAL"/>
    <property type="match status" value="1"/>
</dbReference>
<dbReference type="SUPFAM" id="SSF55315">
    <property type="entry name" value="L30e-like"/>
    <property type="match status" value="1"/>
</dbReference>
<dbReference type="InterPro" id="IPR029028">
    <property type="entry name" value="Alpha/beta_knot_MTases"/>
</dbReference>
<dbReference type="Pfam" id="PF22435">
    <property type="entry name" value="MRM3-like_sub_bind"/>
    <property type="match status" value="1"/>
</dbReference>
<dbReference type="SUPFAM" id="SSF75217">
    <property type="entry name" value="alpha/beta knot"/>
    <property type="match status" value="1"/>
</dbReference>
<evidence type="ECO:0000313" key="5">
    <source>
        <dbReference type="EMBL" id="OZG65435.1"/>
    </source>
</evidence>
<dbReference type="GeneID" id="98296283"/>
<protein>
    <submittedName>
        <fullName evidence="5">rRNA methyltransferase</fullName>
    </submittedName>
</protein>
<dbReference type="InterPro" id="IPR053888">
    <property type="entry name" value="MRM3-like_sub_bind"/>
</dbReference>
<dbReference type="Gene3D" id="3.30.1330.30">
    <property type="match status" value="1"/>
</dbReference>